<dbReference type="EnsemblPlants" id="TuG1812G0100004022.01.T01">
    <property type="protein sequence ID" value="TuG1812G0100004022.01.T01.cds269833"/>
    <property type="gene ID" value="TuG1812G0100004022.01"/>
</dbReference>
<protein>
    <submittedName>
        <fullName evidence="2">Uncharacterized protein</fullName>
    </submittedName>
</protein>
<reference evidence="2" key="2">
    <citation type="submission" date="2018-03" db="EMBL/GenBank/DDBJ databases">
        <title>The Triticum urartu genome reveals the dynamic nature of wheat genome evolution.</title>
        <authorList>
            <person name="Ling H."/>
            <person name="Ma B."/>
            <person name="Shi X."/>
            <person name="Liu H."/>
            <person name="Dong L."/>
            <person name="Sun H."/>
            <person name="Cao Y."/>
            <person name="Gao Q."/>
            <person name="Zheng S."/>
            <person name="Li Y."/>
            <person name="Yu Y."/>
            <person name="Du H."/>
            <person name="Qi M."/>
            <person name="Li Y."/>
            <person name="Yu H."/>
            <person name="Cui Y."/>
            <person name="Wang N."/>
            <person name="Chen C."/>
            <person name="Wu H."/>
            <person name="Zhao Y."/>
            <person name="Zhang J."/>
            <person name="Li Y."/>
            <person name="Zhou W."/>
            <person name="Zhang B."/>
            <person name="Hu W."/>
            <person name="Eijk M."/>
            <person name="Tang J."/>
            <person name="Witsenboer H."/>
            <person name="Zhao S."/>
            <person name="Li Z."/>
            <person name="Zhang A."/>
            <person name="Wang D."/>
            <person name="Liang C."/>
        </authorList>
    </citation>
    <scope>NUCLEOTIDE SEQUENCE [LARGE SCALE GENOMIC DNA]</scope>
    <source>
        <strain evidence="2">cv. G1812</strain>
    </source>
</reference>
<feature type="region of interest" description="Disordered" evidence="1">
    <location>
        <begin position="1"/>
        <end position="30"/>
    </location>
</feature>
<reference evidence="2" key="3">
    <citation type="submission" date="2022-06" db="UniProtKB">
        <authorList>
            <consortium name="EnsemblPlants"/>
        </authorList>
    </citation>
    <scope>IDENTIFICATION</scope>
</reference>
<accession>A0A8R7P2Q8</accession>
<organism evidence="2 3">
    <name type="scientific">Triticum urartu</name>
    <name type="common">Red wild einkorn</name>
    <name type="synonym">Crithodium urartu</name>
    <dbReference type="NCBI Taxonomy" id="4572"/>
    <lineage>
        <taxon>Eukaryota</taxon>
        <taxon>Viridiplantae</taxon>
        <taxon>Streptophyta</taxon>
        <taxon>Embryophyta</taxon>
        <taxon>Tracheophyta</taxon>
        <taxon>Spermatophyta</taxon>
        <taxon>Magnoliopsida</taxon>
        <taxon>Liliopsida</taxon>
        <taxon>Poales</taxon>
        <taxon>Poaceae</taxon>
        <taxon>BOP clade</taxon>
        <taxon>Pooideae</taxon>
        <taxon>Triticodae</taxon>
        <taxon>Triticeae</taxon>
        <taxon>Triticinae</taxon>
        <taxon>Triticum</taxon>
    </lineage>
</organism>
<evidence type="ECO:0000313" key="2">
    <source>
        <dbReference type="EnsemblPlants" id="TuG1812G0100004022.01.T01.cds269833"/>
    </source>
</evidence>
<proteinExistence type="predicted"/>
<dbReference type="Proteomes" id="UP000015106">
    <property type="component" value="Chromosome 1"/>
</dbReference>
<sequence length="30" mass="3733">MEISRVNSDYKYSRRPHLSQQAARRQSRRR</sequence>
<evidence type="ECO:0000256" key="1">
    <source>
        <dbReference type="SAM" id="MobiDB-lite"/>
    </source>
</evidence>
<evidence type="ECO:0000313" key="3">
    <source>
        <dbReference type="Proteomes" id="UP000015106"/>
    </source>
</evidence>
<dbReference type="Gramene" id="TuG1812G0100004022.01.T01">
    <property type="protein sequence ID" value="TuG1812G0100004022.01.T01.cds269833"/>
    <property type="gene ID" value="TuG1812G0100004022.01"/>
</dbReference>
<keyword evidence="3" id="KW-1185">Reference proteome</keyword>
<gene>
    <name evidence="2" type="primary">LOC125526849</name>
</gene>
<name>A0A8R7P2Q8_TRIUA</name>
<dbReference type="AlphaFoldDB" id="A0A8R7P2Q8"/>
<reference evidence="3" key="1">
    <citation type="journal article" date="2013" name="Nature">
        <title>Draft genome of the wheat A-genome progenitor Triticum urartu.</title>
        <authorList>
            <person name="Ling H.Q."/>
            <person name="Zhao S."/>
            <person name="Liu D."/>
            <person name="Wang J."/>
            <person name="Sun H."/>
            <person name="Zhang C."/>
            <person name="Fan H."/>
            <person name="Li D."/>
            <person name="Dong L."/>
            <person name="Tao Y."/>
            <person name="Gao C."/>
            <person name="Wu H."/>
            <person name="Li Y."/>
            <person name="Cui Y."/>
            <person name="Guo X."/>
            <person name="Zheng S."/>
            <person name="Wang B."/>
            <person name="Yu K."/>
            <person name="Liang Q."/>
            <person name="Yang W."/>
            <person name="Lou X."/>
            <person name="Chen J."/>
            <person name="Feng M."/>
            <person name="Jian J."/>
            <person name="Zhang X."/>
            <person name="Luo G."/>
            <person name="Jiang Y."/>
            <person name="Liu J."/>
            <person name="Wang Z."/>
            <person name="Sha Y."/>
            <person name="Zhang B."/>
            <person name="Wu H."/>
            <person name="Tang D."/>
            <person name="Shen Q."/>
            <person name="Xue P."/>
            <person name="Zou S."/>
            <person name="Wang X."/>
            <person name="Liu X."/>
            <person name="Wang F."/>
            <person name="Yang Y."/>
            <person name="An X."/>
            <person name="Dong Z."/>
            <person name="Zhang K."/>
            <person name="Zhang X."/>
            <person name="Luo M.C."/>
            <person name="Dvorak J."/>
            <person name="Tong Y."/>
            <person name="Wang J."/>
            <person name="Yang H."/>
            <person name="Li Z."/>
            <person name="Wang D."/>
            <person name="Zhang A."/>
            <person name="Wang J."/>
        </authorList>
    </citation>
    <scope>NUCLEOTIDE SEQUENCE</scope>
    <source>
        <strain evidence="3">cv. G1812</strain>
    </source>
</reference>